<sequence>RCSISSRGRKSGRGRRRSAAEDDAQARVLYVPTGTSVPRGIGVSTQDTPLPVAPGALASVVLVVDFAVGVVVAARDAVSEVVAAIDVVVIAALTGDYGSGGAAFVVVPAT</sequence>
<evidence type="ECO:0000256" key="1">
    <source>
        <dbReference type="SAM" id="MobiDB-lite"/>
    </source>
</evidence>
<evidence type="ECO:0000313" key="3">
    <source>
        <dbReference type="Proteomes" id="UP000287651"/>
    </source>
</evidence>
<reference evidence="2 3" key="1">
    <citation type="journal article" date="2014" name="Agronomy (Basel)">
        <title>A Draft Genome Sequence for Ensete ventricosum, the Drought-Tolerant Tree Against Hunger.</title>
        <authorList>
            <person name="Harrison J."/>
            <person name="Moore K.A."/>
            <person name="Paszkiewicz K."/>
            <person name="Jones T."/>
            <person name="Grant M."/>
            <person name="Ambacheew D."/>
            <person name="Muzemil S."/>
            <person name="Studholme D.J."/>
        </authorList>
    </citation>
    <scope>NUCLEOTIDE SEQUENCE [LARGE SCALE GENOMIC DNA]</scope>
</reference>
<feature type="compositionally biased region" description="Basic residues" evidence="1">
    <location>
        <begin position="7"/>
        <end position="17"/>
    </location>
</feature>
<gene>
    <name evidence="2" type="ORF">B296_00040697</name>
</gene>
<name>A0A426ZPH6_ENSVE</name>
<dbReference type="EMBL" id="AMZH03005652">
    <property type="protein sequence ID" value="RRT65878.1"/>
    <property type="molecule type" value="Genomic_DNA"/>
</dbReference>
<proteinExistence type="predicted"/>
<protein>
    <submittedName>
        <fullName evidence="2">Uncharacterized protein</fullName>
    </submittedName>
</protein>
<organism evidence="2 3">
    <name type="scientific">Ensete ventricosum</name>
    <name type="common">Abyssinian banana</name>
    <name type="synonym">Musa ensete</name>
    <dbReference type="NCBI Taxonomy" id="4639"/>
    <lineage>
        <taxon>Eukaryota</taxon>
        <taxon>Viridiplantae</taxon>
        <taxon>Streptophyta</taxon>
        <taxon>Embryophyta</taxon>
        <taxon>Tracheophyta</taxon>
        <taxon>Spermatophyta</taxon>
        <taxon>Magnoliopsida</taxon>
        <taxon>Liliopsida</taxon>
        <taxon>Zingiberales</taxon>
        <taxon>Musaceae</taxon>
        <taxon>Ensete</taxon>
    </lineage>
</organism>
<accession>A0A426ZPH6</accession>
<dbReference type="Proteomes" id="UP000287651">
    <property type="component" value="Unassembled WGS sequence"/>
</dbReference>
<comment type="caution">
    <text evidence="2">The sequence shown here is derived from an EMBL/GenBank/DDBJ whole genome shotgun (WGS) entry which is preliminary data.</text>
</comment>
<feature type="region of interest" description="Disordered" evidence="1">
    <location>
        <begin position="1"/>
        <end position="23"/>
    </location>
</feature>
<feature type="non-terminal residue" evidence="2">
    <location>
        <position position="1"/>
    </location>
</feature>
<evidence type="ECO:0000313" key="2">
    <source>
        <dbReference type="EMBL" id="RRT65878.1"/>
    </source>
</evidence>
<dbReference type="AlphaFoldDB" id="A0A426ZPH6"/>